<dbReference type="EMBL" id="JAVHJV010000006">
    <property type="protein sequence ID" value="KAK5942130.1"/>
    <property type="molecule type" value="Genomic_DNA"/>
</dbReference>
<name>A0ABR0RNG9_9EURO</name>
<reference evidence="6 7" key="1">
    <citation type="journal article" date="2023" name="Res Sq">
        <title>Genomic and morphological characterization of Knufia obscura isolated from the Mars 2020 spacecraft assembly facility.</title>
        <authorList>
            <person name="Chander A.M."/>
            <person name="Teixeira M.M."/>
            <person name="Singh N.K."/>
            <person name="Williams M.P."/>
            <person name="Parker C.W."/>
            <person name="Leo P."/>
            <person name="Stajich J.E."/>
            <person name="Torok T."/>
            <person name="Tighe S."/>
            <person name="Mason C.E."/>
            <person name="Venkateswaran K."/>
        </authorList>
    </citation>
    <scope>NUCLEOTIDE SEQUENCE [LARGE SCALE GENOMIC DNA]</scope>
    <source>
        <strain evidence="6 7">CCFEE 5817</strain>
    </source>
</reference>
<dbReference type="CDD" id="cd01850">
    <property type="entry name" value="CDC_Septin"/>
    <property type="match status" value="1"/>
</dbReference>
<dbReference type="PROSITE" id="PS51719">
    <property type="entry name" value="G_SEPTIN"/>
    <property type="match status" value="1"/>
</dbReference>
<protein>
    <submittedName>
        <fullName evidence="6">Cell division control protein 11</fullName>
    </submittedName>
</protein>
<organism evidence="6 7">
    <name type="scientific">Knufia obscura</name>
    <dbReference type="NCBI Taxonomy" id="1635080"/>
    <lineage>
        <taxon>Eukaryota</taxon>
        <taxon>Fungi</taxon>
        <taxon>Dikarya</taxon>
        <taxon>Ascomycota</taxon>
        <taxon>Pezizomycotina</taxon>
        <taxon>Eurotiomycetes</taxon>
        <taxon>Chaetothyriomycetidae</taxon>
        <taxon>Chaetothyriales</taxon>
        <taxon>Trichomeriaceae</taxon>
        <taxon>Knufia</taxon>
    </lineage>
</organism>
<feature type="region of interest" description="Disordered" evidence="4">
    <location>
        <begin position="301"/>
        <end position="331"/>
    </location>
</feature>
<dbReference type="InterPro" id="IPR027417">
    <property type="entry name" value="P-loop_NTPase"/>
</dbReference>
<keyword evidence="6" id="KW-0131">Cell cycle</keyword>
<evidence type="ECO:0000313" key="6">
    <source>
        <dbReference type="EMBL" id="KAK5942130.1"/>
    </source>
</evidence>
<accession>A0ABR0RNG9</accession>
<dbReference type="Pfam" id="PF00735">
    <property type="entry name" value="Septin"/>
    <property type="match status" value="1"/>
</dbReference>
<dbReference type="PANTHER" id="PTHR18884">
    <property type="entry name" value="SEPTIN"/>
    <property type="match status" value="1"/>
</dbReference>
<gene>
    <name evidence="6" type="primary">CDC11</name>
    <name evidence="6" type="ORF">PMZ80_006084</name>
</gene>
<keyword evidence="7" id="KW-1185">Reference proteome</keyword>
<dbReference type="InterPro" id="IPR016491">
    <property type="entry name" value="Septin"/>
</dbReference>
<feature type="compositionally biased region" description="Polar residues" evidence="4">
    <location>
        <begin position="313"/>
        <end position="331"/>
    </location>
</feature>
<evidence type="ECO:0000256" key="4">
    <source>
        <dbReference type="SAM" id="MobiDB-lite"/>
    </source>
</evidence>
<comment type="caution">
    <text evidence="6">The sequence shown here is derived from an EMBL/GenBank/DDBJ whole genome shotgun (WGS) entry which is preliminary data.</text>
</comment>
<keyword evidence="6" id="KW-0132">Cell division</keyword>
<sequence>MMTKAKIRKKKNVKKGIQFSMMVCGASGTGRTTFVNTLCGKRVLGQKEADDAANAHLEEGVRIKPVTVELELDEEGTRVSLTIVDTPGFGDQIDNEASFGEIVGYLERQYDDILAEESRIKRNPRFRDNRVHALLYFITPTGHGLRELDIELMKRLSPRVNVIPVIGKADSLTPAELAESKKLVMEDIEHYRIPVYNFPYDIEEDDEDTVEENAELRGLMPFAIVGSEDVIDIGGRRVRARQYPWGIVEVDNPRHSDFLAIRSALLHSHLADLKEITHDFLYENYRTEKLSKSVDGGAGKYVSPAHNAAPDANNLSSAQDSSINPEDLANQSVRLKEEQLRREEEKLREIEVKVQREINEKRQELLARESQLREIEARMQREQSHAEDLNGDAH</sequence>
<feature type="domain" description="Septin-type G" evidence="5">
    <location>
        <begin position="15"/>
        <end position="292"/>
    </location>
</feature>
<evidence type="ECO:0000256" key="3">
    <source>
        <dbReference type="RuleBase" id="RU004560"/>
    </source>
</evidence>
<dbReference type="InterPro" id="IPR030379">
    <property type="entry name" value="G_SEPTIN_dom"/>
</dbReference>
<evidence type="ECO:0000256" key="1">
    <source>
        <dbReference type="ARBA" id="ARBA00022741"/>
    </source>
</evidence>
<keyword evidence="1 3" id="KW-0547">Nucleotide-binding</keyword>
<evidence type="ECO:0000259" key="5">
    <source>
        <dbReference type="PROSITE" id="PS51719"/>
    </source>
</evidence>
<dbReference type="GeneID" id="89999533"/>
<evidence type="ECO:0000256" key="2">
    <source>
        <dbReference type="ARBA" id="ARBA00023134"/>
    </source>
</evidence>
<dbReference type="GO" id="GO:0051301">
    <property type="term" value="P:cell division"/>
    <property type="evidence" value="ECO:0007669"/>
    <property type="project" value="UniProtKB-KW"/>
</dbReference>
<keyword evidence="2 3" id="KW-0342">GTP-binding</keyword>
<comment type="similarity">
    <text evidence="3">Belongs to the TRAFAC class TrmE-Era-EngA-EngB-Septin-like GTPase superfamily. Septin GTPase family.</text>
</comment>
<evidence type="ECO:0000313" key="7">
    <source>
        <dbReference type="Proteomes" id="UP001334248"/>
    </source>
</evidence>
<dbReference type="PIRSF" id="PIRSF006698">
    <property type="entry name" value="Septin"/>
    <property type="match status" value="1"/>
</dbReference>
<dbReference type="RefSeq" id="XP_064730220.1">
    <property type="nucleotide sequence ID" value="XM_064874498.1"/>
</dbReference>
<dbReference type="Proteomes" id="UP001334248">
    <property type="component" value="Unassembled WGS sequence"/>
</dbReference>
<proteinExistence type="inferred from homology"/>
<dbReference type="Gene3D" id="3.40.50.300">
    <property type="entry name" value="P-loop containing nucleotide triphosphate hydrolases"/>
    <property type="match status" value="1"/>
</dbReference>
<dbReference type="SUPFAM" id="SSF52540">
    <property type="entry name" value="P-loop containing nucleoside triphosphate hydrolases"/>
    <property type="match status" value="1"/>
</dbReference>